<feature type="domain" description="LOB" evidence="2">
    <location>
        <begin position="9"/>
        <end position="110"/>
    </location>
</feature>
<protein>
    <recommendedName>
        <fullName evidence="2">LOB domain-containing protein</fullName>
    </recommendedName>
</protein>
<dbReference type="Proteomes" id="UP000594263">
    <property type="component" value="Unplaced"/>
</dbReference>
<proteinExistence type="inferred from homology"/>
<dbReference type="PANTHER" id="PTHR31301">
    <property type="entry name" value="LOB DOMAIN-CONTAINING PROTEIN 4-RELATED"/>
    <property type="match status" value="1"/>
</dbReference>
<reference evidence="3" key="1">
    <citation type="submission" date="2021-01" db="UniProtKB">
        <authorList>
            <consortium name="EnsemblPlants"/>
        </authorList>
    </citation>
    <scope>IDENTIFICATION</scope>
</reference>
<name>A0A7N0SZW4_KALFE</name>
<sequence length="128" mass="14455">MASSGFFDSPCACCKFLKRKCPPECIFAPYFPPQDPYKFINVHKIFGSSNVSKLLNELPPHQRSDAVKSMAYEAAARVRDPVHGCVAEICSLQRQVQLLQKELEAANARLRNYETLNNYPAYSLPWNG</sequence>
<evidence type="ECO:0000313" key="3">
    <source>
        <dbReference type="EnsemblPlants" id="Kaladp0016s0028.1.v1.1.CDS.1"/>
    </source>
</evidence>
<evidence type="ECO:0000313" key="4">
    <source>
        <dbReference type="Proteomes" id="UP000594263"/>
    </source>
</evidence>
<dbReference type="AlphaFoldDB" id="A0A7N0SZW4"/>
<dbReference type="PROSITE" id="PS50891">
    <property type="entry name" value="LOB"/>
    <property type="match status" value="1"/>
</dbReference>
<dbReference type="OMA" id="DSPCACC"/>
<dbReference type="PANTHER" id="PTHR31301:SF91">
    <property type="entry name" value="PROTEIN LATERAL ORGAN BOUNDARIES"/>
    <property type="match status" value="1"/>
</dbReference>
<evidence type="ECO:0000256" key="1">
    <source>
        <dbReference type="ARBA" id="ARBA00005474"/>
    </source>
</evidence>
<dbReference type="Pfam" id="PF03195">
    <property type="entry name" value="LOB"/>
    <property type="match status" value="1"/>
</dbReference>
<dbReference type="Gramene" id="Kaladp0016s0028.1.v1.1">
    <property type="protein sequence ID" value="Kaladp0016s0028.1.v1.1.CDS.1"/>
    <property type="gene ID" value="Kaladp0016s0028.v1.1"/>
</dbReference>
<organism evidence="3 4">
    <name type="scientific">Kalanchoe fedtschenkoi</name>
    <name type="common">Lavender scallops</name>
    <name type="synonym">South American air plant</name>
    <dbReference type="NCBI Taxonomy" id="63787"/>
    <lineage>
        <taxon>Eukaryota</taxon>
        <taxon>Viridiplantae</taxon>
        <taxon>Streptophyta</taxon>
        <taxon>Embryophyta</taxon>
        <taxon>Tracheophyta</taxon>
        <taxon>Spermatophyta</taxon>
        <taxon>Magnoliopsida</taxon>
        <taxon>eudicotyledons</taxon>
        <taxon>Gunneridae</taxon>
        <taxon>Pentapetalae</taxon>
        <taxon>Saxifragales</taxon>
        <taxon>Crassulaceae</taxon>
        <taxon>Kalanchoe</taxon>
    </lineage>
</organism>
<comment type="similarity">
    <text evidence="1">Belongs to the LOB domain-containing protein family.</text>
</comment>
<evidence type="ECO:0000259" key="2">
    <source>
        <dbReference type="PROSITE" id="PS50891"/>
    </source>
</evidence>
<dbReference type="InterPro" id="IPR004883">
    <property type="entry name" value="LOB"/>
</dbReference>
<dbReference type="EnsemblPlants" id="Kaladp0016s0028.1.v1.1">
    <property type="protein sequence ID" value="Kaladp0016s0028.1.v1.1.CDS.1"/>
    <property type="gene ID" value="Kaladp0016s0028.v1.1"/>
</dbReference>
<accession>A0A7N0SZW4</accession>
<keyword evidence="4" id="KW-1185">Reference proteome</keyword>